<evidence type="ECO:0000256" key="3">
    <source>
        <dbReference type="ARBA" id="ARBA00022801"/>
    </source>
</evidence>
<dbReference type="InterPro" id="IPR055438">
    <property type="entry name" value="AstE_AspA_cat"/>
</dbReference>
<evidence type="ECO:0000256" key="1">
    <source>
        <dbReference type="ARBA" id="ARBA00001947"/>
    </source>
</evidence>
<feature type="signal peptide" evidence="5">
    <location>
        <begin position="1"/>
        <end position="24"/>
    </location>
</feature>
<dbReference type="Proteomes" id="UP000011866">
    <property type="component" value="Chromosome"/>
</dbReference>
<evidence type="ECO:0000313" key="7">
    <source>
        <dbReference type="EMBL" id="CCU73890.1"/>
    </source>
</evidence>
<sequence>MSFFYRSPALFVLFLSVLINNAQATELADDEDIVVGVVEEKLTIEEAPVESAGNEGVLETSVEEAAKEAKQVPLQLLGEEVPPGAFMPLSWSPEQSFQSLNTPVPVLVAHGANRGPVMCLTAAIHGDELNGIEMIRRLIYQLDPEKMNGTVIGIPIVNLDGFRRGSRYLADRRDLNRHFPGSPKGSAADRMAYSLFHNVIRHCEYLVDLHTGSLKRTNLPQIRGDLGSETVFDFSRHFGGITVLHGVGAEGTLRRAAENIGIPAITLEAGGPNQLDKSSVDAGLKALETLLQNLGIQPTLRFWGSPQPVFYQSHWIRADQSGILISSVELGDKVKKGDVLGIVTDPMTNTGSKIIATFNGRILGMAFNQVVQTGFAAYHVGVEKEPEAVKEEVLIEGEKIDKPEALLESKIEQE</sequence>
<accession>M5DWD5</accession>
<dbReference type="Pfam" id="PF24827">
    <property type="entry name" value="AstE_AspA_cat"/>
    <property type="match status" value="1"/>
</dbReference>
<feature type="domain" description="Succinylglutamate desuccinylase/Aspartoacylase catalytic" evidence="6">
    <location>
        <begin position="115"/>
        <end position="292"/>
    </location>
</feature>
<dbReference type="GeneID" id="79178212"/>
<dbReference type="GO" id="GO:0046872">
    <property type="term" value="F:metal ion binding"/>
    <property type="evidence" value="ECO:0007669"/>
    <property type="project" value="UniProtKB-KW"/>
</dbReference>
<dbReference type="EMBL" id="HF680312">
    <property type="protein sequence ID" value="CCU73890.1"/>
    <property type="molecule type" value="Genomic_DNA"/>
</dbReference>
<name>M5DWD5_9GAMM</name>
<comment type="cofactor">
    <cofactor evidence="1">
        <name>Zn(2+)</name>
        <dbReference type="ChEBI" id="CHEBI:29105"/>
    </cofactor>
</comment>
<dbReference type="GO" id="GO:0016788">
    <property type="term" value="F:hydrolase activity, acting on ester bonds"/>
    <property type="evidence" value="ECO:0007669"/>
    <property type="project" value="InterPro"/>
</dbReference>
<dbReference type="RefSeq" id="WP_015488590.1">
    <property type="nucleotide sequence ID" value="NC_020888.1"/>
</dbReference>
<keyword evidence="3" id="KW-0378">Hydrolase</keyword>
<keyword evidence="8" id="KW-1185">Reference proteome</keyword>
<reference evidence="7 8" key="1">
    <citation type="journal article" date="2013" name="Genome Announc.">
        <title>Genome Sequence of Thalassolituus oleivorans MIL-1 (DSM 14913T).</title>
        <authorList>
            <person name="Golyshin P.N."/>
            <person name="Werner J."/>
            <person name="Chernikova T.N."/>
            <person name="Tran H."/>
            <person name="Ferrer M."/>
            <person name="Yakimov M.M."/>
            <person name="Teeling H."/>
            <person name="Golyshina O.V."/>
        </authorList>
    </citation>
    <scope>NUCLEOTIDE SEQUENCE [LARGE SCALE GENOMIC DNA]</scope>
    <source>
        <strain evidence="7 8">MIL-1</strain>
    </source>
</reference>
<keyword evidence="4" id="KW-0862">Zinc</keyword>
<evidence type="ECO:0000256" key="4">
    <source>
        <dbReference type="ARBA" id="ARBA00022833"/>
    </source>
</evidence>
<organism evidence="7 8">
    <name type="scientific">Thalassolituus oleivorans MIL-1</name>
    <dbReference type="NCBI Taxonomy" id="1298593"/>
    <lineage>
        <taxon>Bacteria</taxon>
        <taxon>Pseudomonadati</taxon>
        <taxon>Pseudomonadota</taxon>
        <taxon>Gammaproteobacteria</taxon>
        <taxon>Oceanospirillales</taxon>
        <taxon>Oceanospirillaceae</taxon>
        <taxon>Thalassolituus</taxon>
    </lineage>
</organism>
<feature type="chain" id="PRO_5004065652" evidence="5">
    <location>
        <begin position="25"/>
        <end position="414"/>
    </location>
</feature>
<evidence type="ECO:0000256" key="5">
    <source>
        <dbReference type="SAM" id="SignalP"/>
    </source>
</evidence>
<dbReference type="PANTHER" id="PTHR37326:SF2">
    <property type="entry name" value="SUCCINYLGLUTAMATE DESUCCINYLASE_ASPARTOACYLASE FAMILY PROTEIN"/>
    <property type="match status" value="1"/>
</dbReference>
<proteinExistence type="predicted"/>
<evidence type="ECO:0000256" key="2">
    <source>
        <dbReference type="ARBA" id="ARBA00022723"/>
    </source>
</evidence>
<keyword evidence="2" id="KW-0479">Metal-binding</keyword>
<evidence type="ECO:0000313" key="8">
    <source>
        <dbReference type="Proteomes" id="UP000011866"/>
    </source>
</evidence>
<dbReference type="SUPFAM" id="SSF53187">
    <property type="entry name" value="Zn-dependent exopeptidases"/>
    <property type="match status" value="1"/>
</dbReference>
<dbReference type="PANTHER" id="PTHR37326">
    <property type="entry name" value="BLL3975 PROTEIN"/>
    <property type="match status" value="1"/>
</dbReference>
<dbReference type="CDD" id="cd06251">
    <property type="entry name" value="M14_ASTE_ASPA-like"/>
    <property type="match status" value="1"/>
</dbReference>
<keyword evidence="5" id="KW-0732">Signal</keyword>
<evidence type="ECO:0000259" key="6">
    <source>
        <dbReference type="Pfam" id="PF24827"/>
    </source>
</evidence>
<dbReference type="AlphaFoldDB" id="M5DWD5"/>
<dbReference type="KEGG" id="tol:TOL_3505"/>
<dbReference type="eggNOG" id="COG3608">
    <property type="taxonomic scope" value="Bacteria"/>
</dbReference>
<dbReference type="Gene3D" id="3.40.630.10">
    <property type="entry name" value="Zn peptidases"/>
    <property type="match status" value="1"/>
</dbReference>
<dbReference type="PATRIC" id="fig|1298593.3.peg.3385"/>
<dbReference type="STRING" id="187493.CN03_17570"/>
<protein>
    <submittedName>
        <fullName evidence="7">Succinylglutamate desuccinylase / Aspartoacylase family, putative</fullName>
    </submittedName>
</protein>
<gene>
    <name evidence="7" type="ORF">TOL_3505</name>
</gene>
<dbReference type="InterPro" id="IPR053138">
    <property type="entry name" value="N-alpha-Ac-DABA_deacetylase"/>
</dbReference>
<dbReference type="HOGENOM" id="CLU_035605_2_1_6"/>